<evidence type="ECO:0000313" key="12">
    <source>
        <dbReference type="Proteomes" id="UP000325289"/>
    </source>
</evidence>
<keyword evidence="7 9" id="KW-0472">Membrane</keyword>
<keyword evidence="4 9" id="KW-0997">Cell inner membrane</keyword>
<sequence length="170" mass="17845">MIGAKRFFSGTTGRAPLPPVLSHALEVLAAGLMAIITLLVLANALGRYLFSSPLPWTEEAVISVMIWIASVGLLLGAMRGTLITCDVLVLRLPPAGRRCLEGACGIVGAAALGFFAWQIRGYLGLFGGDVSPILRLPKGLGISALMVSMAGIALVLIWRAIRAALRAVRP</sequence>
<dbReference type="EMBL" id="FOMS01000005">
    <property type="protein sequence ID" value="SFD97792.1"/>
    <property type="molecule type" value="Genomic_DNA"/>
</dbReference>
<evidence type="ECO:0000256" key="1">
    <source>
        <dbReference type="ARBA" id="ARBA00004429"/>
    </source>
</evidence>
<feature type="transmembrane region" description="Helical" evidence="9">
    <location>
        <begin position="60"/>
        <end position="78"/>
    </location>
</feature>
<organism evidence="11 12">
    <name type="scientific">Roseivivax sediminis</name>
    <dbReference type="NCBI Taxonomy" id="936889"/>
    <lineage>
        <taxon>Bacteria</taxon>
        <taxon>Pseudomonadati</taxon>
        <taxon>Pseudomonadota</taxon>
        <taxon>Alphaproteobacteria</taxon>
        <taxon>Rhodobacterales</taxon>
        <taxon>Roseobacteraceae</taxon>
        <taxon>Roseivivax</taxon>
    </lineage>
</organism>
<reference evidence="11 12" key="1">
    <citation type="submission" date="2016-10" db="EMBL/GenBank/DDBJ databases">
        <authorList>
            <person name="Varghese N."/>
            <person name="Submissions S."/>
        </authorList>
    </citation>
    <scope>NUCLEOTIDE SEQUENCE [LARGE SCALE GENOMIC DNA]</scope>
    <source>
        <strain evidence="12">YIM D21,KCTC 23444,ACCC 10710</strain>
    </source>
</reference>
<feature type="transmembrane region" description="Helical" evidence="9">
    <location>
        <begin position="99"/>
        <end position="119"/>
    </location>
</feature>
<dbReference type="PANTHER" id="PTHR35011:SF2">
    <property type="entry name" value="2,3-DIKETO-L-GULONATE TRAP TRANSPORTER SMALL PERMEASE PROTEIN YIAM"/>
    <property type="match status" value="1"/>
</dbReference>
<evidence type="ECO:0000313" key="11">
    <source>
        <dbReference type="EMBL" id="SFD97792.1"/>
    </source>
</evidence>
<proteinExistence type="inferred from homology"/>
<evidence type="ECO:0000256" key="6">
    <source>
        <dbReference type="ARBA" id="ARBA00022989"/>
    </source>
</evidence>
<evidence type="ECO:0000259" key="10">
    <source>
        <dbReference type="Pfam" id="PF04290"/>
    </source>
</evidence>
<evidence type="ECO:0000256" key="4">
    <source>
        <dbReference type="ARBA" id="ARBA00022519"/>
    </source>
</evidence>
<evidence type="ECO:0000256" key="2">
    <source>
        <dbReference type="ARBA" id="ARBA00022448"/>
    </source>
</evidence>
<evidence type="ECO:0000256" key="8">
    <source>
        <dbReference type="ARBA" id="ARBA00038436"/>
    </source>
</evidence>
<evidence type="ECO:0000256" key="5">
    <source>
        <dbReference type="ARBA" id="ARBA00022692"/>
    </source>
</evidence>
<dbReference type="Pfam" id="PF04290">
    <property type="entry name" value="DctQ"/>
    <property type="match status" value="1"/>
</dbReference>
<keyword evidence="12" id="KW-1185">Reference proteome</keyword>
<dbReference type="GO" id="GO:0015740">
    <property type="term" value="P:C4-dicarboxylate transport"/>
    <property type="evidence" value="ECO:0007669"/>
    <property type="project" value="TreeGrafter"/>
</dbReference>
<feature type="transmembrane region" description="Helical" evidence="9">
    <location>
        <begin position="139"/>
        <end position="161"/>
    </location>
</feature>
<protein>
    <recommendedName>
        <fullName evidence="9">TRAP transporter small permease protein</fullName>
    </recommendedName>
</protein>
<evidence type="ECO:0000256" key="3">
    <source>
        <dbReference type="ARBA" id="ARBA00022475"/>
    </source>
</evidence>
<comment type="subunit">
    <text evidence="9">The complex comprises the extracytoplasmic solute receptor protein and the two transmembrane proteins.</text>
</comment>
<dbReference type="OrthoDB" id="4964541at2"/>
<feature type="domain" description="Tripartite ATP-independent periplasmic transporters DctQ component" evidence="10">
    <location>
        <begin position="36"/>
        <end position="164"/>
    </location>
</feature>
<keyword evidence="6 9" id="KW-1133">Transmembrane helix</keyword>
<accession>A0A1I1WRX0</accession>
<keyword evidence="3" id="KW-1003">Cell membrane</keyword>
<comment type="similarity">
    <text evidence="8 9">Belongs to the TRAP transporter small permease family.</text>
</comment>
<evidence type="ECO:0000256" key="9">
    <source>
        <dbReference type="RuleBase" id="RU369079"/>
    </source>
</evidence>
<dbReference type="Proteomes" id="UP000325289">
    <property type="component" value="Unassembled WGS sequence"/>
</dbReference>
<dbReference type="InterPro" id="IPR007387">
    <property type="entry name" value="TRAP_DctQ"/>
</dbReference>
<gene>
    <name evidence="11" type="ORF">SAMN04515678_10563</name>
</gene>
<name>A0A1I1WRX0_9RHOB</name>
<comment type="function">
    <text evidence="9">Part of the tripartite ATP-independent periplasmic (TRAP) transport system.</text>
</comment>
<keyword evidence="5 9" id="KW-0812">Transmembrane</keyword>
<dbReference type="InterPro" id="IPR055348">
    <property type="entry name" value="DctQ"/>
</dbReference>
<dbReference type="AlphaFoldDB" id="A0A1I1WRX0"/>
<dbReference type="PANTHER" id="PTHR35011">
    <property type="entry name" value="2,3-DIKETO-L-GULONATE TRAP TRANSPORTER SMALL PERMEASE PROTEIN YIAM"/>
    <property type="match status" value="1"/>
</dbReference>
<dbReference type="GO" id="GO:0005886">
    <property type="term" value="C:plasma membrane"/>
    <property type="evidence" value="ECO:0007669"/>
    <property type="project" value="UniProtKB-SubCell"/>
</dbReference>
<comment type="subcellular location">
    <subcellularLocation>
        <location evidence="1 9">Cell inner membrane</location>
        <topology evidence="1 9">Multi-pass membrane protein</topology>
    </subcellularLocation>
</comment>
<feature type="transmembrane region" description="Helical" evidence="9">
    <location>
        <begin position="20"/>
        <end position="40"/>
    </location>
</feature>
<evidence type="ECO:0000256" key="7">
    <source>
        <dbReference type="ARBA" id="ARBA00023136"/>
    </source>
</evidence>
<keyword evidence="2 9" id="KW-0813">Transport</keyword>
<dbReference type="GO" id="GO:0022857">
    <property type="term" value="F:transmembrane transporter activity"/>
    <property type="evidence" value="ECO:0007669"/>
    <property type="project" value="UniProtKB-UniRule"/>
</dbReference>
<dbReference type="RefSeq" id="WP_149755610.1">
    <property type="nucleotide sequence ID" value="NZ_FOMS01000005.1"/>
</dbReference>